<comment type="subcellular location">
    <subcellularLocation>
        <location evidence="1">Nucleus</location>
    </subcellularLocation>
</comment>
<keyword evidence="5" id="KW-0804">Transcription</keyword>
<evidence type="ECO:0000256" key="6">
    <source>
        <dbReference type="ARBA" id="ARBA00023242"/>
    </source>
</evidence>
<feature type="region of interest" description="Disordered" evidence="7">
    <location>
        <begin position="82"/>
        <end position="142"/>
    </location>
</feature>
<dbReference type="GO" id="GO:0009873">
    <property type="term" value="P:ethylene-activated signaling pathway"/>
    <property type="evidence" value="ECO:0007669"/>
    <property type="project" value="UniProtKB-KW"/>
</dbReference>
<keyword evidence="9" id="KW-1185">Reference proteome</keyword>
<proteinExistence type="predicted"/>
<protein>
    <submittedName>
        <fullName evidence="10">Ethylene-responsive transcription factor LEP-like</fullName>
    </submittedName>
</protein>
<dbReference type="PROSITE" id="PS51032">
    <property type="entry name" value="AP2_ERF"/>
    <property type="match status" value="1"/>
</dbReference>
<dbReference type="Proteomes" id="UP000504608">
    <property type="component" value="Unplaced"/>
</dbReference>
<evidence type="ECO:0000256" key="7">
    <source>
        <dbReference type="SAM" id="MobiDB-lite"/>
    </source>
</evidence>
<evidence type="ECO:0000313" key="9">
    <source>
        <dbReference type="Proteomes" id="UP000504608"/>
    </source>
</evidence>
<keyword evidence="4" id="KW-0238">DNA-binding</keyword>
<sequence>MSPSPSKPKRKQQQPPPETTSHRFLGVRRRPWGRYAAEIRDPSTKERHWLGTFDTAEEAAVAYDCAARSLRGSLARTNFLYSDSLPPPPPPPSAALPPNQAPLLLPTPPPHFHQIPPSRDSPPSLFSVDGDGGAELPPFPPAISSESENYNYNYNYNQGLMELQNSGFEYFDQSSTEIGSCFGFDSSSEYVHGPIFSSMPAVSDAGAGDFPSPAANFYFPQS</sequence>
<accession>A0A6J1JQK9</accession>
<dbReference type="Gene3D" id="3.30.730.10">
    <property type="entry name" value="AP2/ERF domain"/>
    <property type="match status" value="1"/>
</dbReference>
<reference evidence="10" key="1">
    <citation type="submission" date="2025-08" db="UniProtKB">
        <authorList>
            <consortium name="RefSeq"/>
        </authorList>
    </citation>
    <scope>IDENTIFICATION</scope>
    <source>
        <tissue evidence="10">Young leaves</tissue>
    </source>
</reference>
<dbReference type="PANTHER" id="PTHR31677:SF118">
    <property type="entry name" value="OS04G0399800 PROTEIN"/>
    <property type="match status" value="1"/>
</dbReference>
<evidence type="ECO:0000256" key="4">
    <source>
        <dbReference type="ARBA" id="ARBA00023125"/>
    </source>
</evidence>
<evidence type="ECO:0000256" key="2">
    <source>
        <dbReference type="ARBA" id="ARBA00022745"/>
    </source>
</evidence>
<dbReference type="SMART" id="SM00380">
    <property type="entry name" value="AP2"/>
    <property type="match status" value="1"/>
</dbReference>
<feature type="compositionally biased region" description="Pro residues" evidence="7">
    <location>
        <begin position="85"/>
        <end position="95"/>
    </location>
</feature>
<name>A0A6J1JQK9_CUCMA</name>
<gene>
    <name evidence="10" type="primary">LOC111487448</name>
</gene>
<dbReference type="GO" id="GO:0003700">
    <property type="term" value="F:DNA-binding transcription factor activity"/>
    <property type="evidence" value="ECO:0007669"/>
    <property type="project" value="InterPro"/>
</dbReference>
<dbReference type="FunFam" id="3.30.730.10:FF:000001">
    <property type="entry name" value="Ethylene-responsive transcription factor 2"/>
    <property type="match status" value="1"/>
</dbReference>
<keyword evidence="2" id="KW-0936">Ethylene signaling pathway</keyword>
<dbReference type="GeneID" id="111487448"/>
<organism evidence="9 10">
    <name type="scientific">Cucurbita maxima</name>
    <name type="common">Pumpkin</name>
    <name type="synonym">Winter squash</name>
    <dbReference type="NCBI Taxonomy" id="3661"/>
    <lineage>
        <taxon>Eukaryota</taxon>
        <taxon>Viridiplantae</taxon>
        <taxon>Streptophyta</taxon>
        <taxon>Embryophyta</taxon>
        <taxon>Tracheophyta</taxon>
        <taxon>Spermatophyta</taxon>
        <taxon>Magnoliopsida</taxon>
        <taxon>eudicotyledons</taxon>
        <taxon>Gunneridae</taxon>
        <taxon>Pentapetalae</taxon>
        <taxon>rosids</taxon>
        <taxon>fabids</taxon>
        <taxon>Cucurbitales</taxon>
        <taxon>Cucurbitaceae</taxon>
        <taxon>Cucurbiteae</taxon>
        <taxon>Cucurbita</taxon>
    </lineage>
</organism>
<feature type="domain" description="AP2/ERF" evidence="8">
    <location>
        <begin position="23"/>
        <end position="80"/>
    </location>
</feature>
<dbReference type="Pfam" id="PF00847">
    <property type="entry name" value="AP2"/>
    <property type="match status" value="1"/>
</dbReference>
<keyword evidence="3" id="KW-0805">Transcription regulation</keyword>
<dbReference type="GO" id="GO:0003677">
    <property type="term" value="F:DNA binding"/>
    <property type="evidence" value="ECO:0007669"/>
    <property type="project" value="UniProtKB-KW"/>
</dbReference>
<dbReference type="RefSeq" id="XP_022990620.1">
    <property type="nucleotide sequence ID" value="XM_023134852.1"/>
</dbReference>
<dbReference type="OrthoDB" id="780830at2759"/>
<feature type="region of interest" description="Disordered" evidence="7">
    <location>
        <begin position="1"/>
        <end position="28"/>
    </location>
</feature>
<keyword evidence="6" id="KW-0539">Nucleus</keyword>
<dbReference type="PRINTS" id="PR00367">
    <property type="entry name" value="ETHRSPELEMNT"/>
</dbReference>
<dbReference type="InterPro" id="IPR001471">
    <property type="entry name" value="AP2/ERF_dom"/>
</dbReference>
<dbReference type="InterPro" id="IPR016177">
    <property type="entry name" value="DNA-bd_dom_sf"/>
</dbReference>
<dbReference type="AlphaFoldDB" id="A0A6J1JQK9"/>
<dbReference type="InterPro" id="IPR036955">
    <property type="entry name" value="AP2/ERF_dom_sf"/>
</dbReference>
<dbReference type="GO" id="GO:0005634">
    <property type="term" value="C:nucleus"/>
    <property type="evidence" value="ECO:0007669"/>
    <property type="project" value="UniProtKB-SubCell"/>
</dbReference>
<dbReference type="PANTHER" id="PTHR31677">
    <property type="entry name" value="AP2 DOMAIN CLASS TRANSCRIPTION FACTOR"/>
    <property type="match status" value="1"/>
</dbReference>
<dbReference type="CDD" id="cd00018">
    <property type="entry name" value="AP2"/>
    <property type="match status" value="1"/>
</dbReference>
<evidence type="ECO:0000256" key="5">
    <source>
        <dbReference type="ARBA" id="ARBA00023163"/>
    </source>
</evidence>
<evidence type="ECO:0000313" key="10">
    <source>
        <dbReference type="RefSeq" id="XP_022990620.1"/>
    </source>
</evidence>
<evidence type="ECO:0000256" key="1">
    <source>
        <dbReference type="ARBA" id="ARBA00004123"/>
    </source>
</evidence>
<evidence type="ECO:0000256" key="3">
    <source>
        <dbReference type="ARBA" id="ARBA00023015"/>
    </source>
</evidence>
<evidence type="ECO:0000259" key="8">
    <source>
        <dbReference type="PROSITE" id="PS51032"/>
    </source>
</evidence>
<dbReference type="SUPFAM" id="SSF54171">
    <property type="entry name" value="DNA-binding domain"/>
    <property type="match status" value="1"/>
</dbReference>
<dbReference type="KEGG" id="cmax:111487448"/>